<protein>
    <recommendedName>
        <fullName evidence="4">Stability/partitioning determinant</fullName>
    </recommendedName>
</protein>
<evidence type="ECO:0000313" key="2">
    <source>
        <dbReference type="EMBL" id="MBU2714154.1"/>
    </source>
</evidence>
<keyword evidence="3" id="KW-1185">Reference proteome</keyword>
<accession>A0ABS5ZJ94</accession>
<evidence type="ECO:0000313" key="3">
    <source>
        <dbReference type="Proteomes" id="UP000690515"/>
    </source>
</evidence>
<dbReference type="RefSeq" id="WP_215822422.1">
    <property type="nucleotide sequence ID" value="NZ_JAGSOY010000165.1"/>
</dbReference>
<dbReference type="EMBL" id="JAGSOY010000165">
    <property type="protein sequence ID" value="MBU2714154.1"/>
    <property type="molecule type" value="Genomic_DNA"/>
</dbReference>
<evidence type="ECO:0000256" key="1">
    <source>
        <dbReference type="SAM" id="MobiDB-lite"/>
    </source>
</evidence>
<name>A0ABS5ZJ94_9GAMM</name>
<proteinExistence type="predicted"/>
<sequence length="95" mass="10865">MPNKPSLIRSRSPKPSTERETEVIEKGADPTIAKAKKSKKTTDFAAPLNDYYRDKLTKLSERMSQDIGFKVSQRQLAAKAICEYIDRLSEQYQLD</sequence>
<feature type="region of interest" description="Disordered" evidence="1">
    <location>
        <begin position="1"/>
        <end position="35"/>
    </location>
</feature>
<comment type="caution">
    <text evidence="2">The sequence shown here is derived from an EMBL/GenBank/DDBJ whole genome shotgun (WGS) entry which is preliminary data.</text>
</comment>
<reference evidence="2 3" key="1">
    <citation type="submission" date="2021-04" db="EMBL/GenBank/DDBJ databases">
        <authorList>
            <person name="Pira H."/>
            <person name="Risdian C."/>
            <person name="Wink J."/>
        </authorList>
    </citation>
    <scope>NUCLEOTIDE SEQUENCE [LARGE SCALE GENOMIC DNA]</scope>
    <source>
        <strain evidence="2 3">WH53</strain>
    </source>
</reference>
<feature type="compositionally biased region" description="Basic and acidic residues" evidence="1">
    <location>
        <begin position="16"/>
        <end position="28"/>
    </location>
</feature>
<evidence type="ECO:0008006" key="4">
    <source>
        <dbReference type="Google" id="ProtNLM"/>
    </source>
</evidence>
<dbReference type="Proteomes" id="UP000690515">
    <property type="component" value="Unassembled WGS sequence"/>
</dbReference>
<organism evidence="2 3">
    <name type="scientific">Zooshikella harenae</name>
    <dbReference type="NCBI Taxonomy" id="2827238"/>
    <lineage>
        <taxon>Bacteria</taxon>
        <taxon>Pseudomonadati</taxon>
        <taxon>Pseudomonadota</taxon>
        <taxon>Gammaproteobacteria</taxon>
        <taxon>Oceanospirillales</taxon>
        <taxon>Zooshikellaceae</taxon>
        <taxon>Zooshikella</taxon>
    </lineage>
</organism>
<gene>
    <name evidence="2" type="ORF">KCG35_24190</name>
</gene>